<evidence type="ECO:0000313" key="5">
    <source>
        <dbReference type="Proteomes" id="UP000321578"/>
    </source>
</evidence>
<dbReference type="RefSeq" id="WP_147086007.1">
    <property type="nucleotide sequence ID" value="NZ_VORM01000012.1"/>
</dbReference>
<comment type="caution">
    <text evidence="4">The sequence shown here is derived from an EMBL/GenBank/DDBJ whole genome shotgun (WGS) entry which is preliminary data.</text>
</comment>
<keyword evidence="1" id="KW-0175">Coiled coil</keyword>
<feature type="coiled-coil region" evidence="1">
    <location>
        <begin position="271"/>
        <end position="298"/>
    </location>
</feature>
<feature type="compositionally biased region" description="Polar residues" evidence="2">
    <location>
        <begin position="196"/>
        <end position="210"/>
    </location>
</feature>
<evidence type="ECO:0000256" key="1">
    <source>
        <dbReference type="SAM" id="Coils"/>
    </source>
</evidence>
<name>A0A5C6ZJA6_9FLAO</name>
<feature type="compositionally biased region" description="Polar residues" evidence="2">
    <location>
        <begin position="114"/>
        <end position="168"/>
    </location>
</feature>
<keyword evidence="3" id="KW-0472">Membrane</keyword>
<reference evidence="4 5" key="1">
    <citation type="submission" date="2019-08" db="EMBL/GenBank/DDBJ databases">
        <title>Genomes of Subsaximicrobium wynnwilliamsii strains.</title>
        <authorList>
            <person name="Bowman J.P."/>
        </authorList>
    </citation>
    <scope>NUCLEOTIDE SEQUENCE [LARGE SCALE GENOMIC DNA]</scope>
    <source>
        <strain evidence="4 5">2-80-2</strain>
    </source>
</reference>
<keyword evidence="3" id="KW-0812">Transmembrane</keyword>
<sequence length="554" mass="60314">MSEKKNIDKLFKEQFKDFEVTPDDAIWKNIEQELHKDKRKRRIIPIWLKIAGVAALLALLFTVGQGVFNNDNNAIKNNPIVDSKSNTDTNASEGRNASNANAQNDSDNSQNANPSEQSDFSSKNGTQERVATTETNSDSLKTIENASEAASNGNQQSSEETQGSTAVVSNKDGEASTTRNALANASEEKAEPKKSAGQSENAVAQQQTLPQKEARLKSAAINQTEAIAQSQKPMNPEAKLAVENSDAEDSKSNALVSKENTASKIRIAAFNPEAKNNLETLTDNLQNQEENAIETAIALANDPEDLEDEDEAQQSKWSVSPNVAPVYFNSLGNSGSSLDAQFANNSKQGDVNVSYGIKGSYAINKKLKIRAGMNKVDLGYRTNNVLIFDSANTLGRSQTSLSNIELNAAESNNSFLSAKNVTFASAPDILFSKEQVSLDQNLGFIEVPIEIEYSVLNTKLGLNLIGGFSTFFLNNNEIFSVETNGNQTLMGEATNVNDLSYSANFGIGLDYELSKKLKVNLEPTFKYQLNTFNNTSGDFQPFFIGVYTGLSFKF</sequence>
<dbReference type="Proteomes" id="UP000321578">
    <property type="component" value="Unassembled WGS sequence"/>
</dbReference>
<evidence type="ECO:0000313" key="4">
    <source>
        <dbReference type="EMBL" id="TXD89649.1"/>
    </source>
</evidence>
<accession>A0A5C6ZJA6</accession>
<dbReference type="EMBL" id="VORO01000006">
    <property type="protein sequence ID" value="TXD89649.1"/>
    <property type="molecule type" value="Genomic_DNA"/>
</dbReference>
<evidence type="ECO:0000256" key="3">
    <source>
        <dbReference type="SAM" id="Phobius"/>
    </source>
</evidence>
<feature type="compositionally biased region" description="Polar residues" evidence="2">
    <location>
        <begin position="83"/>
        <end position="95"/>
    </location>
</feature>
<feature type="region of interest" description="Disordered" evidence="2">
    <location>
        <begin position="72"/>
        <end position="213"/>
    </location>
</feature>
<feature type="transmembrane region" description="Helical" evidence="3">
    <location>
        <begin position="46"/>
        <end position="68"/>
    </location>
</feature>
<evidence type="ECO:0000256" key="2">
    <source>
        <dbReference type="SAM" id="MobiDB-lite"/>
    </source>
</evidence>
<dbReference type="OrthoDB" id="1113942at2"/>
<evidence type="ECO:0008006" key="6">
    <source>
        <dbReference type="Google" id="ProtNLM"/>
    </source>
</evidence>
<keyword evidence="3" id="KW-1133">Transmembrane helix</keyword>
<dbReference type="AlphaFoldDB" id="A0A5C6ZJA6"/>
<protein>
    <recommendedName>
        <fullName evidence="6">Outer membrane beta-barrel protein</fullName>
    </recommendedName>
</protein>
<organism evidence="4 5">
    <name type="scientific">Subsaximicrobium wynnwilliamsii</name>
    <dbReference type="NCBI Taxonomy" id="291179"/>
    <lineage>
        <taxon>Bacteria</taxon>
        <taxon>Pseudomonadati</taxon>
        <taxon>Bacteroidota</taxon>
        <taxon>Flavobacteriia</taxon>
        <taxon>Flavobacteriales</taxon>
        <taxon>Flavobacteriaceae</taxon>
        <taxon>Subsaximicrobium</taxon>
    </lineage>
</organism>
<feature type="region of interest" description="Disordered" evidence="2">
    <location>
        <begin position="226"/>
        <end position="256"/>
    </location>
</feature>
<keyword evidence="5" id="KW-1185">Reference proteome</keyword>
<proteinExistence type="predicted"/>
<gene>
    <name evidence="4" type="ORF">ESY86_07640</name>
</gene>
<feature type="compositionally biased region" description="Low complexity" evidence="2">
    <location>
        <begin position="96"/>
        <end position="113"/>
    </location>
</feature>